<keyword evidence="7" id="KW-1185">Reference proteome</keyword>
<accession>A0A6J5X4A9</accession>
<proteinExistence type="predicted"/>
<dbReference type="PROSITE" id="PS50927">
    <property type="entry name" value="BULB_LECTIN"/>
    <property type="match status" value="1"/>
</dbReference>
<dbReference type="OrthoDB" id="1166409at2759"/>
<evidence type="ECO:0000256" key="2">
    <source>
        <dbReference type="ARBA" id="ARBA00023157"/>
    </source>
</evidence>
<keyword evidence="2" id="KW-1015">Disulfide bond</keyword>
<keyword evidence="1 4" id="KW-0732">Signal</keyword>
<protein>
    <recommendedName>
        <fullName evidence="5">Bulb-type lectin domain-containing protein</fullName>
    </recommendedName>
</protein>
<dbReference type="SMART" id="SM00108">
    <property type="entry name" value="B_lectin"/>
    <property type="match status" value="1"/>
</dbReference>
<feature type="chain" id="PRO_5026841379" description="Bulb-type lectin domain-containing protein" evidence="4">
    <location>
        <begin position="28"/>
        <end position="269"/>
    </location>
</feature>
<feature type="domain" description="Bulb-type lectin" evidence="5">
    <location>
        <begin position="27"/>
        <end position="149"/>
    </location>
</feature>
<evidence type="ECO:0000256" key="1">
    <source>
        <dbReference type="ARBA" id="ARBA00022729"/>
    </source>
</evidence>
<evidence type="ECO:0000259" key="5">
    <source>
        <dbReference type="PROSITE" id="PS50927"/>
    </source>
</evidence>
<evidence type="ECO:0000313" key="7">
    <source>
        <dbReference type="Proteomes" id="UP000507245"/>
    </source>
</evidence>
<evidence type="ECO:0000313" key="6">
    <source>
        <dbReference type="EMBL" id="CAB4307403.1"/>
    </source>
</evidence>
<dbReference type="Pfam" id="PF01453">
    <property type="entry name" value="B_lectin"/>
    <property type="match status" value="1"/>
</dbReference>
<organism evidence="6 7">
    <name type="scientific">Prunus armeniaca</name>
    <name type="common">Apricot</name>
    <name type="synonym">Armeniaca vulgaris</name>
    <dbReference type="NCBI Taxonomy" id="36596"/>
    <lineage>
        <taxon>Eukaryota</taxon>
        <taxon>Viridiplantae</taxon>
        <taxon>Streptophyta</taxon>
        <taxon>Embryophyta</taxon>
        <taxon>Tracheophyta</taxon>
        <taxon>Spermatophyta</taxon>
        <taxon>Magnoliopsida</taxon>
        <taxon>eudicotyledons</taxon>
        <taxon>Gunneridae</taxon>
        <taxon>Pentapetalae</taxon>
        <taxon>rosids</taxon>
        <taxon>fabids</taxon>
        <taxon>Rosales</taxon>
        <taxon>Rosaceae</taxon>
        <taxon>Amygdaloideae</taxon>
        <taxon>Amygdaleae</taxon>
        <taxon>Prunus</taxon>
    </lineage>
</organism>
<dbReference type="PANTHER" id="PTHR32444:SF226">
    <property type="entry name" value="BULB-TYPE LECTIN DOMAIN-CONTAINING PROTEIN"/>
    <property type="match status" value="1"/>
</dbReference>
<dbReference type="InterPro" id="IPR036426">
    <property type="entry name" value="Bulb-type_lectin_dom_sf"/>
</dbReference>
<evidence type="ECO:0000256" key="3">
    <source>
        <dbReference type="ARBA" id="ARBA00023180"/>
    </source>
</evidence>
<feature type="signal peptide" evidence="4">
    <location>
        <begin position="1"/>
        <end position="27"/>
    </location>
</feature>
<dbReference type="InterPro" id="IPR001480">
    <property type="entry name" value="Bulb-type_lectin_dom"/>
</dbReference>
<reference evidence="7" key="1">
    <citation type="journal article" date="2020" name="Genome Biol.">
        <title>Gamete binning: chromosome-level and haplotype-resolved genome assembly enabled by high-throughput single-cell sequencing of gamete genomes.</title>
        <authorList>
            <person name="Campoy J.A."/>
            <person name="Sun H."/>
            <person name="Goel M."/>
            <person name="Jiao W.-B."/>
            <person name="Folz-Donahue K."/>
            <person name="Wang N."/>
            <person name="Rubio M."/>
            <person name="Liu C."/>
            <person name="Kukat C."/>
            <person name="Ruiz D."/>
            <person name="Huettel B."/>
            <person name="Schneeberger K."/>
        </authorList>
    </citation>
    <scope>NUCLEOTIDE SEQUENCE [LARGE SCALE GENOMIC DNA]</scope>
    <source>
        <strain evidence="7">cv. Rojo Pasion</strain>
    </source>
</reference>
<keyword evidence="3" id="KW-0325">Glycoprotein</keyword>
<dbReference type="Proteomes" id="UP000507245">
    <property type="component" value="Unassembled WGS sequence"/>
</dbReference>
<name>A0A6J5X4A9_PRUAR</name>
<evidence type="ECO:0000256" key="4">
    <source>
        <dbReference type="SAM" id="SignalP"/>
    </source>
</evidence>
<dbReference type="EMBL" id="CAEKKB010000004">
    <property type="protein sequence ID" value="CAB4307403.1"/>
    <property type="molecule type" value="Genomic_DNA"/>
</dbReference>
<sequence length="269" mass="29289">MATGLMMMSSIFFIIFASLWTCHDAASDTLKPGDTLNSSSSLVSASGKFILHFVVQTIDGSNTSYLAILRNKPGANKAWIGNRNTPIPYPSSPLLTLDLNNTLKITYPGGDPIVISSAPQTSVVVATLLDSGNFVLQEVNSVNKIDQQGMKLGVDHRNGHNWSLLSWATSYNPAPGPLSLDWDPNGHQLRIKQAGVVYWSSGIFGDGRFEFIFLMCPSRDYLTYTAVGDPSDPEPEWVLYSRGTLFEYGTQVAITKALTVMATTQMEGV</sequence>
<dbReference type="SUPFAM" id="SSF51110">
    <property type="entry name" value="alpha-D-mannose-specific plant lectins"/>
    <property type="match status" value="1"/>
</dbReference>
<dbReference type="Gene3D" id="2.90.10.10">
    <property type="entry name" value="Bulb-type lectin domain"/>
    <property type="match status" value="1"/>
</dbReference>
<gene>
    <name evidence="6" type="ORF">ORAREDHAP_LOCUS26032</name>
</gene>
<dbReference type="PANTHER" id="PTHR32444">
    <property type="entry name" value="BULB-TYPE LECTIN DOMAIN-CONTAINING PROTEIN"/>
    <property type="match status" value="1"/>
</dbReference>
<dbReference type="AlphaFoldDB" id="A0A6J5X4A9"/>